<dbReference type="PATRIC" id="fig|1123384.7.peg.684"/>
<dbReference type="CDD" id="cd12165">
    <property type="entry name" value="2-Hacid_dh_6"/>
    <property type="match status" value="1"/>
</dbReference>
<proteinExistence type="inferred from homology"/>
<gene>
    <name evidence="6" type="ORF">AJ81_03505</name>
</gene>
<dbReference type="STRING" id="1123384.AJ81_03505"/>
<dbReference type="InterPro" id="IPR050223">
    <property type="entry name" value="D-isomer_2-hydroxyacid_DH"/>
</dbReference>
<reference evidence="6 7" key="1">
    <citation type="submission" date="2014-01" db="EMBL/GenBank/DDBJ databases">
        <title>Genome sequencing of Thermotog hypogea.</title>
        <authorList>
            <person name="Zhang X."/>
            <person name="Alvare G."/>
            <person name="Fristensky B."/>
            <person name="Chen L."/>
            <person name="Suen T."/>
            <person name="Chen Q."/>
            <person name="Ma K."/>
        </authorList>
    </citation>
    <scope>NUCLEOTIDE SEQUENCE [LARGE SCALE GENOMIC DNA]</scope>
    <source>
        <strain evidence="6 7">DSM 11164</strain>
    </source>
</reference>
<keyword evidence="7" id="KW-1185">Reference proteome</keyword>
<keyword evidence="1 3" id="KW-0560">Oxidoreductase</keyword>
<evidence type="ECO:0000313" key="6">
    <source>
        <dbReference type="EMBL" id="AJC73433.1"/>
    </source>
</evidence>
<dbReference type="KEGG" id="phy:AJ81_03505"/>
<organism evidence="6 7">
    <name type="scientific">Pseudothermotoga hypogea DSM 11164 = NBRC 106472</name>
    <dbReference type="NCBI Taxonomy" id="1123384"/>
    <lineage>
        <taxon>Bacteria</taxon>
        <taxon>Thermotogati</taxon>
        <taxon>Thermotogota</taxon>
        <taxon>Thermotogae</taxon>
        <taxon>Thermotogales</taxon>
        <taxon>Thermotogaceae</taxon>
        <taxon>Pseudothermotoga</taxon>
    </lineage>
</organism>
<dbReference type="AlphaFoldDB" id="A0A0X1KQA1"/>
<sequence length="323" mass="36944">MQVLFLNRLNDEWLQKMEQMKNKYPHVSFKTRQDGTLDDLLRSAHVIVTGRLSAEHIHKAENLRLIIVPMAGVNALDWHAIREKKIEVCNCHSNAFAVAERAIALALALLGRVVEYDRDLRYGVWHGYAVRGGEQDYWTSLQRKRVCIVGFGHIGQNLARLLEPFSCEIVAVKRSAPKVKDRVTSDLDWAIETSDVIFITLPLTKETKNLFNRERLFKMKGKFLINVSRGELLDEEALFESLSDGVLAGAAIDTWYVYPSSEKECVLPSRFPFNTLRNVVMSPHVGGYCPEASRGLMNETFEILEKYILTGELTNRVDPEWEY</sequence>
<dbReference type="Pfam" id="PF00389">
    <property type="entry name" value="2-Hacid_dh"/>
    <property type="match status" value="1"/>
</dbReference>
<dbReference type="PaxDb" id="1123384-AJ81_03505"/>
<dbReference type="GO" id="GO:0005829">
    <property type="term" value="C:cytosol"/>
    <property type="evidence" value="ECO:0007669"/>
    <property type="project" value="TreeGrafter"/>
</dbReference>
<evidence type="ECO:0000256" key="1">
    <source>
        <dbReference type="ARBA" id="ARBA00023002"/>
    </source>
</evidence>
<dbReference type="PANTHER" id="PTHR10996:SF178">
    <property type="entry name" value="2-HYDROXYACID DEHYDROGENASE YGL185C-RELATED"/>
    <property type="match status" value="1"/>
</dbReference>
<dbReference type="GO" id="GO:0030267">
    <property type="term" value="F:glyoxylate reductase (NADPH) activity"/>
    <property type="evidence" value="ECO:0007669"/>
    <property type="project" value="TreeGrafter"/>
</dbReference>
<dbReference type="SUPFAM" id="SSF52283">
    <property type="entry name" value="Formate/glycerate dehydrogenase catalytic domain-like"/>
    <property type="match status" value="1"/>
</dbReference>
<evidence type="ECO:0000259" key="5">
    <source>
        <dbReference type="Pfam" id="PF02826"/>
    </source>
</evidence>
<protein>
    <submittedName>
        <fullName evidence="6">2-hydroxyacid dehydrogenase</fullName>
    </submittedName>
</protein>
<dbReference type="GO" id="GO:0016618">
    <property type="term" value="F:hydroxypyruvate reductase [NAD(P)H] activity"/>
    <property type="evidence" value="ECO:0007669"/>
    <property type="project" value="TreeGrafter"/>
</dbReference>
<dbReference type="GO" id="GO:0051287">
    <property type="term" value="F:NAD binding"/>
    <property type="evidence" value="ECO:0007669"/>
    <property type="project" value="InterPro"/>
</dbReference>
<comment type="similarity">
    <text evidence="3">Belongs to the D-isomer specific 2-hydroxyacid dehydrogenase family.</text>
</comment>
<evidence type="ECO:0000313" key="7">
    <source>
        <dbReference type="Proteomes" id="UP000077469"/>
    </source>
</evidence>
<accession>A0A0X1KQA1</accession>
<dbReference type="Gene3D" id="3.40.50.720">
    <property type="entry name" value="NAD(P)-binding Rossmann-like Domain"/>
    <property type="match status" value="2"/>
</dbReference>
<keyword evidence="2" id="KW-0520">NAD</keyword>
<dbReference type="Proteomes" id="UP000077469">
    <property type="component" value="Chromosome"/>
</dbReference>
<dbReference type="SUPFAM" id="SSF51735">
    <property type="entry name" value="NAD(P)-binding Rossmann-fold domains"/>
    <property type="match status" value="1"/>
</dbReference>
<name>A0A0X1KQA1_9THEM</name>
<dbReference type="PANTHER" id="PTHR10996">
    <property type="entry name" value="2-HYDROXYACID DEHYDROGENASE-RELATED"/>
    <property type="match status" value="1"/>
</dbReference>
<dbReference type="Pfam" id="PF02826">
    <property type="entry name" value="2-Hacid_dh_C"/>
    <property type="match status" value="1"/>
</dbReference>
<dbReference type="InterPro" id="IPR036291">
    <property type="entry name" value="NAD(P)-bd_dom_sf"/>
</dbReference>
<feature type="domain" description="D-isomer specific 2-hydroxyacid dehydrogenase catalytic" evidence="4">
    <location>
        <begin position="3"/>
        <end position="317"/>
    </location>
</feature>
<feature type="domain" description="D-isomer specific 2-hydroxyacid dehydrogenase NAD-binding" evidence="5">
    <location>
        <begin position="103"/>
        <end position="286"/>
    </location>
</feature>
<dbReference type="InterPro" id="IPR006139">
    <property type="entry name" value="D-isomer_2_OHA_DH_cat_dom"/>
</dbReference>
<evidence type="ECO:0000256" key="3">
    <source>
        <dbReference type="RuleBase" id="RU003719"/>
    </source>
</evidence>
<evidence type="ECO:0000259" key="4">
    <source>
        <dbReference type="Pfam" id="PF00389"/>
    </source>
</evidence>
<dbReference type="OrthoDB" id="9786364at2"/>
<evidence type="ECO:0000256" key="2">
    <source>
        <dbReference type="ARBA" id="ARBA00023027"/>
    </source>
</evidence>
<dbReference type="RefSeq" id="WP_031502234.1">
    <property type="nucleotide sequence ID" value="NC_022795.1"/>
</dbReference>
<dbReference type="InterPro" id="IPR006140">
    <property type="entry name" value="D-isomer_DH_NAD-bd"/>
</dbReference>
<dbReference type="EMBL" id="CP007141">
    <property type="protein sequence ID" value="AJC73433.1"/>
    <property type="molecule type" value="Genomic_DNA"/>
</dbReference>